<gene>
    <name evidence="1" type="ORF">ARMOST_15447</name>
</gene>
<dbReference type="AlphaFoldDB" id="A0A284RTI8"/>
<protein>
    <submittedName>
        <fullName evidence="1">Uncharacterized protein</fullName>
    </submittedName>
</protein>
<organism evidence="1 2">
    <name type="scientific">Armillaria ostoyae</name>
    <name type="common">Armillaria root rot fungus</name>
    <dbReference type="NCBI Taxonomy" id="47428"/>
    <lineage>
        <taxon>Eukaryota</taxon>
        <taxon>Fungi</taxon>
        <taxon>Dikarya</taxon>
        <taxon>Basidiomycota</taxon>
        <taxon>Agaricomycotina</taxon>
        <taxon>Agaricomycetes</taxon>
        <taxon>Agaricomycetidae</taxon>
        <taxon>Agaricales</taxon>
        <taxon>Marasmiineae</taxon>
        <taxon>Physalacriaceae</taxon>
        <taxon>Armillaria</taxon>
    </lineage>
</organism>
<reference evidence="2" key="1">
    <citation type="journal article" date="2017" name="Nat. Ecol. Evol.">
        <title>Genome expansion and lineage-specific genetic innovations in the forest pathogenic fungi Armillaria.</title>
        <authorList>
            <person name="Sipos G."/>
            <person name="Prasanna A.N."/>
            <person name="Walter M.C."/>
            <person name="O'Connor E."/>
            <person name="Balint B."/>
            <person name="Krizsan K."/>
            <person name="Kiss B."/>
            <person name="Hess J."/>
            <person name="Varga T."/>
            <person name="Slot J."/>
            <person name="Riley R."/>
            <person name="Boka B."/>
            <person name="Rigling D."/>
            <person name="Barry K."/>
            <person name="Lee J."/>
            <person name="Mihaltcheva S."/>
            <person name="LaButti K."/>
            <person name="Lipzen A."/>
            <person name="Waldron R."/>
            <person name="Moloney N.M."/>
            <person name="Sperisen C."/>
            <person name="Kredics L."/>
            <person name="Vagvoelgyi C."/>
            <person name="Patrignani A."/>
            <person name="Fitzpatrick D."/>
            <person name="Nagy I."/>
            <person name="Doyle S."/>
            <person name="Anderson J.B."/>
            <person name="Grigoriev I.V."/>
            <person name="Gueldener U."/>
            <person name="Muensterkoetter M."/>
            <person name="Nagy L.G."/>
        </authorList>
    </citation>
    <scope>NUCLEOTIDE SEQUENCE [LARGE SCALE GENOMIC DNA]</scope>
    <source>
        <strain evidence="2">C18/9</strain>
    </source>
</reference>
<keyword evidence="2" id="KW-1185">Reference proteome</keyword>
<accession>A0A284RTI8</accession>
<dbReference type="Proteomes" id="UP000219338">
    <property type="component" value="Unassembled WGS sequence"/>
</dbReference>
<evidence type="ECO:0000313" key="2">
    <source>
        <dbReference type="Proteomes" id="UP000219338"/>
    </source>
</evidence>
<sequence>MVSSLAAFRRQESGNNAQDLLSLLIDWTQLRMFDPLKIQGRGGRGTDRILRDNVEATLDEIANVCSRQMPVISKNGDQLKGSYTFHRALSKVLASCFVLRVHADRRFPLAVLSHQPDQRPGNYWASVICQWRKIFVLELVCSRAGDLGLTKTAVYIPLAEAIRIFRRPSWDYGLQDPQLYP</sequence>
<dbReference type="EMBL" id="FUEG01000016">
    <property type="protein sequence ID" value="SJL12030.1"/>
    <property type="molecule type" value="Genomic_DNA"/>
</dbReference>
<name>A0A284RTI8_ARMOS</name>
<proteinExistence type="predicted"/>
<evidence type="ECO:0000313" key="1">
    <source>
        <dbReference type="EMBL" id="SJL12030.1"/>
    </source>
</evidence>